<keyword evidence="1" id="KW-0802">TPR repeat</keyword>
<dbReference type="AlphaFoldDB" id="A0A4U1B1Y7"/>
<proteinExistence type="predicted"/>
<protein>
    <submittedName>
        <fullName evidence="2">Uncharacterized protein</fullName>
    </submittedName>
</protein>
<accession>A0A4U1B1Y7</accession>
<reference evidence="2 3" key="1">
    <citation type="submission" date="2019-04" db="EMBL/GenBank/DDBJ databases">
        <title>Thalassotalea guangxiensis sp. nov., isolated from sediment of the coastal wetland.</title>
        <authorList>
            <person name="Zheng S."/>
            <person name="Zhang D."/>
        </authorList>
    </citation>
    <scope>NUCLEOTIDE SEQUENCE [LARGE SCALE GENOMIC DNA]</scope>
    <source>
        <strain evidence="2 3">ZS-4</strain>
    </source>
</reference>
<evidence type="ECO:0000256" key="1">
    <source>
        <dbReference type="PROSITE-ProRule" id="PRU00339"/>
    </source>
</evidence>
<dbReference type="Gene3D" id="1.25.40.10">
    <property type="entry name" value="Tetratricopeptide repeat domain"/>
    <property type="match status" value="1"/>
</dbReference>
<name>A0A4U1B1Y7_9GAMM</name>
<evidence type="ECO:0000313" key="3">
    <source>
        <dbReference type="Proteomes" id="UP000307999"/>
    </source>
</evidence>
<dbReference type="PROSITE" id="PS50005">
    <property type="entry name" value="TPR"/>
    <property type="match status" value="1"/>
</dbReference>
<dbReference type="EMBL" id="SWDB01000039">
    <property type="protein sequence ID" value="TKB43376.1"/>
    <property type="molecule type" value="Genomic_DNA"/>
</dbReference>
<dbReference type="SUPFAM" id="SSF48452">
    <property type="entry name" value="TPR-like"/>
    <property type="match status" value="1"/>
</dbReference>
<dbReference type="SMART" id="SM00028">
    <property type="entry name" value="TPR"/>
    <property type="match status" value="2"/>
</dbReference>
<dbReference type="OrthoDB" id="9769023at2"/>
<dbReference type="Proteomes" id="UP000307999">
    <property type="component" value="Unassembled WGS sequence"/>
</dbReference>
<evidence type="ECO:0000313" key="2">
    <source>
        <dbReference type="EMBL" id="TKB43376.1"/>
    </source>
</evidence>
<keyword evidence="3" id="KW-1185">Reference proteome</keyword>
<gene>
    <name evidence="2" type="ORF">E8M12_15205</name>
</gene>
<sequence length="464" mass="52266">MTVMLVGCAGMQLSDMFSGYAQQMLPVRNHIDQGQLQQAQSTLIVRSKTENSYALSQLEAGRLAFLANDWSSSQKAFEQAYDYVKTTNEQAKIRISESLNQAGALLSNDNALPYVIPAYEQSMMHSYQAINYLMQGDREGALVEVRRANIVQENSLKQNQDKLDEARSDALQKADVPESSLYSSFPDMESTLADVKSGFQNAYTFYLSGVLYEASNELNDAYIDYKRALEIYPDNPVLINDVQRLAQRLSMQDDIVRFNQRYGEYQPKSLQSNGIGDVIVVIELGQIMPREDASINLPTSHRGRLRFYSLSLPSYNHARQFTVPAQVQLRQGEQVLTAEPLLELLPLAKFQLYEQMPGMVARQVLRIFAKEEIRQEAARSGGDVGNILASLYNIASERADTRSWLTLPQQIQVLRQPLGVGKQSIEVDYNGQQQLIDVEVKENRITLVKLTVTGNYIGYITSNL</sequence>
<feature type="repeat" description="TPR" evidence="1">
    <location>
        <begin position="202"/>
        <end position="235"/>
    </location>
</feature>
<dbReference type="InterPro" id="IPR011990">
    <property type="entry name" value="TPR-like_helical_dom_sf"/>
</dbReference>
<dbReference type="InterPro" id="IPR019734">
    <property type="entry name" value="TPR_rpt"/>
</dbReference>
<comment type="caution">
    <text evidence="2">The sequence shown here is derived from an EMBL/GenBank/DDBJ whole genome shotgun (WGS) entry which is preliminary data.</text>
</comment>
<organism evidence="2 3">
    <name type="scientific">Thalassotalea mangrovi</name>
    <dbReference type="NCBI Taxonomy" id="2572245"/>
    <lineage>
        <taxon>Bacteria</taxon>
        <taxon>Pseudomonadati</taxon>
        <taxon>Pseudomonadota</taxon>
        <taxon>Gammaproteobacteria</taxon>
        <taxon>Alteromonadales</taxon>
        <taxon>Colwelliaceae</taxon>
        <taxon>Thalassotalea</taxon>
    </lineage>
</organism>